<keyword evidence="2" id="KW-1185">Reference proteome</keyword>
<name>A0A239NY90_9ACTN</name>
<sequence length="32" mass="3378">MSGARLITGRLGQAADIQRAGRQRQQLALAGL</sequence>
<evidence type="ECO:0000313" key="2">
    <source>
        <dbReference type="Proteomes" id="UP000198280"/>
    </source>
</evidence>
<dbReference type="AlphaFoldDB" id="A0A239NY90"/>
<accession>A0A239NY90</accession>
<dbReference type="Proteomes" id="UP000198280">
    <property type="component" value="Unassembled WGS sequence"/>
</dbReference>
<proteinExistence type="predicted"/>
<organism evidence="1 2">
    <name type="scientific">Actinacidiphila glaucinigra</name>
    <dbReference type="NCBI Taxonomy" id="235986"/>
    <lineage>
        <taxon>Bacteria</taxon>
        <taxon>Bacillati</taxon>
        <taxon>Actinomycetota</taxon>
        <taxon>Actinomycetes</taxon>
        <taxon>Kitasatosporales</taxon>
        <taxon>Streptomycetaceae</taxon>
        <taxon>Actinacidiphila</taxon>
    </lineage>
</organism>
<reference evidence="1 2" key="1">
    <citation type="submission" date="2017-06" db="EMBL/GenBank/DDBJ databases">
        <authorList>
            <person name="Kim H.J."/>
            <person name="Triplett B.A."/>
        </authorList>
    </citation>
    <scope>NUCLEOTIDE SEQUENCE [LARGE SCALE GENOMIC DNA]</scope>
    <source>
        <strain evidence="1 2">CGMCC 4.1858</strain>
    </source>
</reference>
<protein>
    <submittedName>
        <fullName evidence="1">DNA processing protein</fullName>
    </submittedName>
</protein>
<evidence type="ECO:0000313" key="1">
    <source>
        <dbReference type="EMBL" id="SNT59795.1"/>
    </source>
</evidence>
<dbReference type="EMBL" id="FZOF01000057">
    <property type="protein sequence ID" value="SNT59795.1"/>
    <property type="molecule type" value="Genomic_DNA"/>
</dbReference>
<gene>
    <name evidence="1" type="ORF">SAMN05216252_15725</name>
</gene>